<reference evidence="2 3" key="1">
    <citation type="submission" date="2015-06" db="EMBL/GenBank/DDBJ databases">
        <title>Survival trade-offs in plant roots during colonization by closely related pathogenic and mutualistic fungi.</title>
        <authorList>
            <person name="Hacquard S."/>
            <person name="Kracher B."/>
            <person name="Hiruma K."/>
            <person name="Weinman A."/>
            <person name="Muench P."/>
            <person name="Garrido Oter R."/>
            <person name="Ver Loren van Themaat E."/>
            <person name="Dallerey J.-F."/>
            <person name="Damm U."/>
            <person name="Henrissat B."/>
            <person name="Lespinet O."/>
            <person name="Thon M."/>
            <person name="Kemen E."/>
            <person name="McHardy A.C."/>
            <person name="Schulze-Lefert P."/>
            <person name="O'Connell R.J."/>
        </authorList>
    </citation>
    <scope>NUCLEOTIDE SEQUENCE [LARGE SCALE GENOMIC DNA]</scope>
    <source>
        <strain evidence="2 3">MAFF 238704</strain>
    </source>
</reference>
<evidence type="ECO:0000256" key="1">
    <source>
        <dbReference type="SAM" id="MobiDB-lite"/>
    </source>
</evidence>
<proteinExistence type="predicted"/>
<accession>A0A162PM62</accession>
<feature type="region of interest" description="Disordered" evidence="1">
    <location>
        <begin position="229"/>
        <end position="249"/>
    </location>
</feature>
<evidence type="ECO:0000313" key="3">
    <source>
        <dbReference type="Proteomes" id="UP000076584"/>
    </source>
</evidence>
<feature type="non-terminal residue" evidence="2">
    <location>
        <position position="1"/>
    </location>
</feature>
<dbReference type="EMBL" id="LFIW01000263">
    <property type="protein sequence ID" value="KZL87327.1"/>
    <property type="molecule type" value="Genomic_DNA"/>
</dbReference>
<dbReference type="AlphaFoldDB" id="A0A162PM62"/>
<name>A0A162PM62_COLIC</name>
<organism evidence="2 3">
    <name type="scientific">Colletotrichum incanum</name>
    <name type="common">Soybean anthracnose fungus</name>
    <dbReference type="NCBI Taxonomy" id="1573173"/>
    <lineage>
        <taxon>Eukaryota</taxon>
        <taxon>Fungi</taxon>
        <taxon>Dikarya</taxon>
        <taxon>Ascomycota</taxon>
        <taxon>Pezizomycotina</taxon>
        <taxon>Sordariomycetes</taxon>
        <taxon>Hypocreomycetidae</taxon>
        <taxon>Glomerellales</taxon>
        <taxon>Glomerellaceae</taxon>
        <taxon>Colletotrichum</taxon>
        <taxon>Colletotrichum spaethianum species complex</taxon>
    </lineage>
</organism>
<keyword evidence="3" id="KW-1185">Reference proteome</keyword>
<dbReference type="Proteomes" id="UP000076584">
    <property type="component" value="Unassembled WGS sequence"/>
</dbReference>
<protein>
    <submittedName>
        <fullName evidence="2">Uncharacterized protein</fullName>
    </submittedName>
</protein>
<gene>
    <name evidence="2" type="ORF">CI238_13019</name>
</gene>
<comment type="caution">
    <text evidence="2">The sequence shown here is derived from an EMBL/GenBank/DDBJ whole genome shotgun (WGS) entry which is preliminary data.</text>
</comment>
<sequence>LQLYLQFYLQSHLQSYLQFYLRLYLRDCPRIYTMVDSVPDGLTLSPEDYESLFSVNHDIAKHSQRLESAQAFLAIRRDCENFGNDLVTLSWDKLKRKHRDTFRSGVQHIIEGSPEGQVLLPLVHGKCAKCVDVLIVACSVLSKGHLERVKDTGLEQTLPALLKTTIKTKAMPKLRTTFIKTAKNICGRIQGPNAELLGIISRFHVQDQYSPVLGNFIESEADSLHDDCRCGDGATSSGSRKRRRQESDSNIRLNAIQPLRFDPGMLRALEEKEDDWSEALSNETSHQVRSSIQQFSASRANLVQGVFEGCAFQQALEGGILWKKERADGSSLTNCITAHIPNIEGQDITFVIRVAQDPGFAIIRYLQFQESVELAMKFQ</sequence>
<evidence type="ECO:0000313" key="2">
    <source>
        <dbReference type="EMBL" id="KZL87327.1"/>
    </source>
</evidence>